<dbReference type="GO" id="GO:0006259">
    <property type="term" value="P:DNA metabolic process"/>
    <property type="evidence" value="ECO:0007669"/>
    <property type="project" value="UniProtKB-ARBA"/>
</dbReference>
<dbReference type="InterPro" id="IPR047201">
    <property type="entry name" value="ERI-1_3'hExo-like"/>
</dbReference>
<dbReference type="CDD" id="cd06133">
    <property type="entry name" value="ERI-1_3'hExo_like"/>
    <property type="match status" value="1"/>
</dbReference>
<organism evidence="5 6">
    <name type="scientific">Vibrio cholerae</name>
    <dbReference type="NCBI Taxonomy" id="666"/>
    <lineage>
        <taxon>Bacteria</taxon>
        <taxon>Pseudomonadati</taxon>
        <taxon>Pseudomonadota</taxon>
        <taxon>Gammaproteobacteria</taxon>
        <taxon>Vibrionales</taxon>
        <taxon>Vibrionaceae</taxon>
        <taxon>Vibrio</taxon>
    </lineage>
</organism>
<dbReference type="Proteomes" id="UP000323225">
    <property type="component" value="Unassembled WGS sequence"/>
</dbReference>
<dbReference type="PANTHER" id="PTHR23044">
    <property type="entry name" value="3'-5' EXONUCLEASE ERI1-RELATED"/>
    <property type="match status" value="1"/>
</dbReference>
<evidence type="ECO:0000256" key="1">
    <source>
        <dbReference type="ARBA" id="ARBA00022722"/>
    </source>
</evidence>
<name>A0A5Q6PJY0_VIBCL</name>
<protein>
    <submittedName>
        <fullName evidence="5">Exonuclease domain-containing protein</fullName>
    </submittedName>
</protein>
<keyword evidence="2" id="KW-0378">Hydrolase</keyword>
<dbReference type="SMART" id="SM00479">
    <property type="entry name" value="EXOIII"/>
    <property type="match status" value="1"/>
</dbReference>
<evidence type="ECO:0000313" key="5">
    <source>
        <dbReference type="EMBL" id="KAA1255154.1"/>
    </source>
</evidence>
<dbReference type="InterPro" id="IPR036397">
    <property type="entry name" value="RNaseH_sf"/>
</dbReference>
<dbReference type="InterPro" id="IPR013520">
    <property type="entry name" value="Ribonucl_H"/>
</dbReference>
<evidence type="ECO:0000313" key="6">
    <source>
        <dbReference type="Proteomes" id="UP000323225"/>
    </source>
</evidence>
<evidence type="ECO:0000259" key="4">
    <source>
        <dbReference type="SMART" id="SM00479"/>
    </source>
</evidence>
<evidence type="ECO:0000256" key="2">
    <source>
        <dbReference type="ARBA" id="ARBA00022801"/>
    </source>
</evidence>
<gene>
    <name evidence="5" type="ORF">F0M16_08015</name>
</gene>
<keyword evidence="1" id="KW-0540">Nuclease</keyword>
<accession>A0A5Q6PJY0</accession>
<dbReference type="InterPro" id="IPR051274">
    <property type="entry name" value="3-5_Exoribonuclease"/>
</dbReference>
<dbReference type="Gene3D" id="3.30.420.10">
    <property type="entry name" value="Ribonuclease H-like superfamily/Ribonuclease H"/>
    <property type="match status" value="1"/>
</dbReference>
<dbReference type="SUPFAM" id="SSF53098">
    <property type="entry name" value="Ribonuclease H-like"/>
    <property type="match status" value="1"/>
</dbReference>
<dbReference type="Pfam" id="PF00929">
    <property type="entry name" value="RNase_T"/>
    <property type="match status" value="1"/>
</dbReference>
<feature type="domain" description="Exonuclease" evidence="4">
    <location>
        <begin position="6"/>
        <end position="179"/>
    </location>
</feature>
<evidence type="ECO:0000256" key="3">
    <source>
        <dbReference type="ARBA" id="ARBA00022839"/>
    </source>
</evidence>
<dbReference type="GO" id="GO:0003676">
    <property type="term" value="F:nucleic acid binding"/>
    <property type="evidence" value="ECO:0007669"/>
    <property type="project" value="InterPro"/>
</dbReference>
<sequence>MSNKDNYLVIDLEMTCEETTPKGYVPEIIQIGIVELNAQGSLVSEKMLYVKPTINQVSEFCTKLTGVTPKQVKSASPLVMVMNTLVKYGIKNKKLVFWGVDNLQFQNECELKGIDVPISTSIINLSLVHSALMGTNQKIKLNDALKQWGITPEGKAHDALADAKNTAKLFTKLIGVANNINKQRSE</sequence>
<comment type="caution">
    <text evidence="5">The sequence shown here is derived from an EMBL/GenBank/DDBJ whole genome shotgun (WGS) entry which is preliminary data.</text>
</comment>
<dbReference type="AlphaFoldDB" id="A0A5Q6PJY0"/>
<dbReference type="PANTHER" id="PTHR23044:SF61">
    <property type="entry name" value="3'-5' EXORIBONUCLEASE 1-RELATED"/>
    <property type="match status" value="1"/>
</dbReference>
<reference evidence="5 6" key="1">
    <citation type="submission" date="2019-09" db="EMBL/GenBank/DDBJ databases">
        <authorList>
            <person name="Kritzky A."/>
            <person name="Schelkanova E.Y."/>
            <person name="Alkhova Z.V."/>
            <person name="Smirnova N.I."/>
        </authorList>
    </citation>
    <scope>NUCLEOTIDE SEQUENCE [LARGE SCALE GENOMIC DNA]</scope>
    <source>
        <strain evidence="5 6">M1526</strain>
    </source>
</reference>
<keyword evidence="3 5" id="KW-0269">Exonuclease</keyword>
<dbReference type="InterPro" id="IPR012337">
    <property type="entry name" value="RNaseH-like_sf"/>
</dbReference>
<dbReference type="GO" id="GO:0000175">
    <property type="term" value="F:3'-5'-RNA exonuclease activity"/>
    <property type="evidence" value="ECO:0007669"/>
    <property type="project" value="InterPro"/>
</dbReference>
<proteinExistence type="predicted"/>
<dbReference type="EMBL" id="VUAA01000007">
    <property type="protein sequence ID" value="KAA1255154.1"/>
    <property type="molecule type" value="Genomic_DNA"/>
</dbReference>